<accession>A0A2C5X6G7</accession>
<evidence type="ECO:0008006" key="4">
    <source>
        <dbReference type="Google" id="ProtNLM"/>
    </source>
</evidence>
<feature type="compositionally biased region" description="Low complexity" evidence="1">
    <location>
        <begin position="175"/>
        <end position="191"/>
    </location>
</feature>
<feature type="region of interest" description="Disordered" evidence="1">
    <location>
        <begin position="273"/>
        <end position="312"/>
    </location>
</feature>
<feature type="compositionally biased region" description="Polar residues" evidence="1">
    <location>
        <begin position="273"/>
        <end position="309"/>
    </location>
</feature>
<proteinExistence type="predicted"/>
<feature type="compositionally biased region" description="Polar residues" evidence="1">
    <location>
        <begin position="146"/>
        <end position="161"/>
    </location>
</feature>
<protein>
    <recommendedName>
        <fullName evidence="4">Myb-like domain-containing protein</fullName>
    </recommendedName>
</protein>
<name>A0A2C5X6G7_9PEZI</name>
<feature type="compositionally biased region" description="Basic and acidic residues" evidence="1">
    <location>
        <begin position="74"/>
        <end position="84"/>
    </location>
</feature>
<dbReference type="EMBL" id="APWK03000034">
    <property type="protein sequence ID" value="PHH53915.1"/>
    <property type="molecule type" value="Genomic_DNA"/>
</dbReference>
<evidence type="ECO:0000256" key="1">
    <source>
        <dbReference type="SAM" id="MobiDB-lite"/>
    </source>
</evidence>
<reference evidence="2 3" key="1">
    <citation type="journal article" date="2013" name="Fungal Biol.">
        <title>Analysis of microsatellite markers in the genome of the plant pathogen Ceratocystis fimbriata.</title>
        <authorList>
            <person name="Simpson M.C."/>
            <person name="Wilken P.M."/>
            <person name="Coetzee M.P."/>
            <person name="Wingfield M.J."/>
            <person name="Wingfield B.D."/>
        </authorList>
    </citation>
    <scope>NUCLEOTIDE SEQUENCE [LARGE SCALE GENOMIC DNA]</scope>
    <source>
        <strain evidence="2 3">CBS 114723</strain>
    </source>
</reference>
<gene>
    <name evidence="2" type="ORF">CFIMG_002992RA</name>
</gene>
<keyword evidence="3" id="KW-1185">Reference proteome</keyword>
<reference evidence="2 3" key="2">
    <citation type="journal article" date="2013" name="IMA Fungus">
        <title>IMA Genome-F 1: Ceratocystis fimbriata: Draft nuclear genome sequence for the plant pathogen, Ceratocystis fimbriata.</title>
        <authorList>
            <person name="Wilken P.M."/>
            <person name="Steenkamp E.T."/>
            <person name="Wingfield M.J."/>
            <person name="de Beer Z.W."/>
            <person name="Wingfield B.D."/>
        </authorList>
    </citation>
    <scope>NUCLEOTIDE SEQUENCE [LARGE SCALE GENOMIC DNA]</scope>
    <source>
        <strain evidence="2 3">CBS 114723</strain>
    </source>
</reference>
<feature type="compositionally biased region" description="Low complexity" evidence="1">
    <location>
        <begin position="115"/>
        <end position="144"/>
    </location>
</feature>
<dbReference type="OrthoDB" id="4525115at2759"/>
<comment type="caution">
    <text evidence="2">The sequence shown here is derived from an EMBL/GenBank/DDBJ whole genome shotgun (WGS) entry which is preliminary data.</text>
</comment>
<sequence length="440" mass="47284">MNKTWTDRADRDLFLSILMVKSVGVVSGAEWSQIGALMRGQGHGFTNEGCRQHFQGMRRKSAKKDAIAKPIDVGSRDPTHDPIMRRPGPGRRKIQKSASADSQAPDNLEHAATSQLPQDQQQVQDHQTNDQQQQQQQQPTMVDQSMVASQSLPQSMSESMSQLHHTQHHHHAHQQHAAMLAHVQQQQQQQQEEQEQQEHQQSLFQHYQIHDPSLVNITESLPVDVDPAAPDAGIDTTATDHDIGTLDVAVSMAPSPPTDPALVVAVGVSVDESPSLQSLPNTHQHSNDHPSSINHAATEPSSDIQSQAHSHAHLDTDAAVLQHALGDEDTNNGPPAKRQRVDLDANVGISANSDNHGLGSIDSTGDMMSGHLQDNVVDVVSGVDVDVGVDIGVGVGIGSQDPTQHSGLSDDDAAAAAVLALQEASGPETGVEPYESTFEL</sequence>
<dbReference type="Proteomes" id="UP000222788">
    <property type="component" value="Unassembled WGS sequence"/>
</dbReference>
<feature type="compositionally biased region" description="Polar residues" evidence="1">
    <location>
        <begin position="96"/>
        <end position="105"/>
    </location>
</feature>
<dbReference type="STRING" id="1035309.A0A2C5X6G7"/>
<feature type="compositionally biased region" description="Basic residues" evidence="1">
    <location>
        <begin position="165"/>
        <end position="174"/>
    </location>
</feature>
<evidence type="ECO:0000313" key="2">
    <source>
        <dbReference type="EMBL" id="PHH53915.1"/>
    </source>
</evidence>
<evidence type="ECO:0000313" key="3">
    <source>
        <dbReference type="Proteomes" id="UP000222788"/>
    </source>
</evidence>
<feature type="region of interest" description="Disordered" evidence="1">
    <location>
        <begin position="57"/>
        <end position="202"/>
    </location>
</feature>
<organism evidence="2 3">
    <name type="scientific">Ceratocystis fimbriata CBS 114723</name>
    <dbReference type="NCBI Taxonomy" id="1035309"/>
    <lineage>
        <taxon>Eukaryota</taxon>
        <taxon>Fungi</taxon>
        <taxon>Dikarya</taxon>
        <taxon>Ascomycota</taxon>
        <taxon>Pezizomycotina</taxon>
        <taxon>Sordariomycetes</taxon>
        <taxon>Hypocreomycetidae</taxon>
        <taxon>Microascales</taxon>
        <taxon>Ceratocystidaceae</taxon>
        <taxon>Ceratocystis</taxon>
    </lineage>
</organism>
<dbReference type="AlphaFoldDB" id="A0A2C5X6G7"/>